<dbReference type="EMBL" id="SEKV01000156">
    <property type="protein sequence ID" value="TFY62702.1"/>
    <property type="molecule type" value="Genomic_DNA"/>
</dbReference>
<dbReference type="AlphaFoldDB" id="A0A4Y9YKQ8"/>
<proteinExistence type="predicted"/>
<sequence>MEVWIAASVCVGKERELRDTENVSVYVLDILLPHGSGAVIKYPELQAGPVVRHRVDILGGVVFTIRANLSQNLRIWSYLSLARRGP</sequence>
<reference evidence="1 2" key="1">
    <citation type="submission" date="2019-01" db="EMBL/GenBank/DDBJ databases">
        <title>Genome sequencing of the rare red list fungi Fomitopsis rosea.</title>
        <authorList>
            <person name="Buettner E."/>
            <person name="Kellner H."/>
        </authorList>
    </citation>
    <scope>NUCLEOTIDE SEQUENCE [LARGE SCALE GENOMIC DNA]</scope>
    <source>
        <strain evidence="1 2">DSM 105464</strain>
    </source>
</reference>
<name>A0A4Y9YKQ8_9APHY</name>
<protein>
    <submittedName>
        <fullName evidence="1">Uncharacterized protein</fullName>
    </submittedName>
</protein>
<evidence type="ECO:0000313" key="1">
    <source>
        <dbReference type="EMBL" id="TFY62702.1"/>
    </source>
</evidence>
<accession>A0A4Y9YKQ8</accession>
<evidence type="ECO:0000313" key="2">
    <source>
        <dbReference type="Proteomes" id="UP000298390"/>
    </source>
</evidence>
<organism evidence="1 2">
    <name type="scientific">Rhodofomes roseus</name>
    <dbReference type="NCBI Taxonomy" id="34475"/>
    <lineage>
        <taxon>Eukaryota</taxon>
        <taxon>Fungi</taxon>
        <taxon>Dikarya</taxon>
        <taxon>Basidiomycota</taxon>
        <taxon>Agaricomycotina</taxon>
        <taxon>Agaricomycetes</taxon>
        <taxon>Polyporales</taxon>
        <taxon>Rhodofomes</taxon>
    </lineage>
</organism>
<dbReference type="Proteomes" id="UP000298390">
    <property type="component" value="Unassembled WGS sequence"/>
</dbReference>
<comment type="caution">
    <text evidence="1">The sequence shown here is derived from an EMBL/GenBank/DDBJ whole genome shotgun (WGS) entry which is preliminary data.</text>
</comment>
<gene>
    <name evidence="1" type="ORF">EVJ58_g3694</name>
</gene>